<evidence type="ECO:0000256" key="1">
    <source>
        <dbReference type="SAM" id="MobiDB-lite"/>
    </source>
</evidence>
<gene>
    <name evidence="2" type="ORF">LCGC14_0668620</name>
</gene>
<protein>
    <submittedName>
        <fullName evidence="2">Uncharacterized protein</fullName>
    </submittedName>
</protein>
<sequence length="96" mass="10213">MLPAPQQVLAPLMQLVSAPFNMLNSLAQGAQRSWEQGSGINSGAPSIRERADARAGIPADVRETQSGRIREMTDDAGIYVYVRQGAPAGSKGTIIF</sequence>
<proteinExistence type="predicted"/>
<evidence type="ECO:0000313" key="2">
    <source>
        <dbReference type="EMBL" id="KKN46850.1"/>
    </source>
</evidence>
<accession>A0A0F9QRI7</accession>
<name>A0A0F9QRI7_9ZZZZ</name>
<dbReference type="AlphaFoldDB" id="A0A0F9QRI7"/>
<comment type="caution">
    <text evidence="2">The sequence shown here is derived from an EMBL/GenBank/DDBJ whole genome shotgun (WGS) entry which is preliminary data.</text>
</comment>
<dbReference type="EMBL" id="LAZR01001308">
    <property type="protein sequence ID" value="KKN46850.1"/>
    <property type="molecule type" value="Genomic_DNA"/>
</dbReference>
<organism evidence="2">
    <name type="scientific">marine sediment metagenome</name>
    <dbReference type="NCBI Taxonomy" id="412755"/>
    <lineage>
        <taxon>unclassified sequences</taxon>
        <taxon>metagenomes</taxon>
        <taxon>ecological metagenomes</taxon>
    </lineage>
</organism>
<feature type="region of interest" description="Disordered" evidence="1">
    <location>
        <begin position="33"/>
        <end position="55"/>
    </location>
</feature>
<reference evidence="2" key="1">
    <citation type="journal article" date="2015" name="Nature">
        <title>Complex archaea that bridge the gap between prokaryotes and eukaryotes.</title>
        <authorList>
            <person name="Spang A."/>
            <person name="Saw J.H."/>
            <person name="Jorgensen S.L."/>
            <person name="Zaremba-Niedzwiedzka K."/>
            <person name="Martijn J."/>
            <person name="Lind A.E."/>
            <person name="van Eijk R."/>
            <person name="Schleper C."/>
            <person name="Guy L."/>
            <person name="Ettema T.J."/>
        </authorList>
    </citation>
    <scope>NUCLEOTIDE SEQUENCE</scope>
</reference>
<feature type="compositionally biased region" description="Polar residues" evidence="1">
    <location>
        <begin position="33"/>
        <end position="44"/>
    </location>
</feature>